<organism evidence="1 2">
    <name type="scientific">Acidianus hospitalis</name>
    <dbReference type="NCBI Taxonomy" id="563177"/>
    <lineage>
        <taxon>Archaea</taxon>
        <taxon>Thermoproteota</taxon>
        <taxon>Thermoprotei</taxon>
        <taxon>Sulfolobales</taxon>
        <taxon>Sulfolobaceae</taxon>
        <taxon>Acidianus</taxon>
    </lineage>
</organism>
<protein>
    <submittedName>
        <fullName evidence="1">Transcriptional regulator</fullName>
    </submittedName>
</protein>
<sequence>MSITPPCEISVKEILPAVRSIIATKLVKEKGLPLYEAAKKMGITPAAVANYMNKKRGNSVRELIEHDKKMMEMITDFVEKVYIGTNEDLSNYYCMLCSEGKKVLKRSGIDVPLCAYESSLMLKQ</sequence>
<dbReference type="PANTHER" id="PTHR40730:SF3">
    <property type="entry name" value="HTH CRO_C1-TYPE DOMAIN-CONTAINING PROTEIN"/>
    <property type="match status" value="1"/>
</dbReference>
<dbReference type="EMBL" id="QEFD01000236">
    <property type="protein sequence ID" value="PVU73973.1"/>
    <property type="molecule type" value="Genomic_DNA"/>
</dbReference>
<dbReference type="Proteomes" id="UP000245638">
    <property type="component" value="Unassembled WGS sequence"/>
</dbReference>
<accession>A0A2T9X1J7</accession>
<dbReference type="AlphaFoldDB" id="A0A2T9X1J7"/>
<reference evidence="1 2" key="1">
    <citation type="journal article" date="2015" name="Appl. Environ. Microbiol.">
        <title>Nanoarchaeota, Their Sulfolobales Host, and Nanoarchaeota Virus Distribution across Yellowstone National Park Hot Springs.</title>
        <authorList>
            <person name="Munson-McGee J.H."/>
            <person name="Field E.K."/>
            <person name="Bateson M."/>
            <person name="Rooney C."/>
            <person name="Stepanauskas R."/>
            <person name="Young M.J."/>
        </authorList>
    </citation>
    <scope>NUCLEOTIDE SEQUENCE [LARGE SCALE GENOMIC DNA]</scope>
    <source>
        <strain evidence="1">SCGC AC-742_N10</strain>
    </source>
</reference>
<evidence type="ECO:0000313" key="1">
    <source>
        <dbReference type="EMBL" id="PVU73973.1"/>
    </source>
</evidence>
<evidence type="ECO:0000313" key="2">
    <source>
        <dbReference type="Proteomes" id="UP000245638"/>
    </source>
</evidence>
<dbReference type="RefSeq" id="WP_013776180.1">
    <property type="nucleotide sequence ID" value="NC_015518.1"/>
</dbReference>
<gene>
    <name evidence="1" type="ORF">DDW13_09475</name>
</gene>
<dbReference type="SUPFAM" id="SSF47413">
    <property type="entry name" value="lambda repressor-like DNA-binding domains"/>
    <property type="match status" value="1"/>
</dbReference>
<comment type="caution">
    <text evidence="1">The sequence shown here is derived from an EMBL/GenBank/DDBJ whole genome shotgun (WGS) entry which is preliminary data.</text>
</comment>
<proteinExistence type="predicted"/>
<name>A0A2T9X1J7_9CREN</name>
<dbReference type="GO" id="GO:0003677">
    <property type="term" value="F:DNA binding"/>
    <property type="evidence" value="ECO:0007669"/>
    <property type="project" value="InterPro"/>
</dbReference>
<dbReference type="InterPro" id="IPR010982">
    <property type="entry name" value="Lambda_DNA-bd_dom_sf"/>
</dbReference>
<dbReference type="OMA" id="SYYCILC"/>
<dbReference type="PANTHER" id="PTHR40730">
    <property type="entry name" value="TRANSCRIPTIONAL REGULATOR PROTEIN-LIKE PROTEIN"/>
    <property type="match status" value="1"/>
</dbReference>